<evidence type="ECO:0000313" key="4">
    <source>
        <dbReference type="Proteomes" id="UP000288293"/>
    </source>
</evidence>
<reference evidence="3 4" key="1">
    <citation type="journal article" date="2011" name="Front. Microbiol.">
        <title>Genomic signatures of strain selection and enhancement in Bacillus atrophaeus var. globigii, a historical biowarfare simulant.</title>
        <authorList>
            <person name="Gibbons H.S."/>
            <person name="Broomall S.M."/>
            <person name="McNew L.A."/>
            <person name="Daligault H."/>
            <person name="Chapman C."/>
            <person name="Bruce D."/>
            <person name="Karavis M."/>
            <person name="Krepps M."/>
            <person name="McGregor P.A."/>
            <person name="Hong C."/>
            <person name="Park K.H."/>
            <person name="Akmal A."/>
            <person name="Feldman A."/>
            <person name="Lin J.S."/>
            <person name="Chang W.E."/>
            <person name="Higgs B.W."/>
            <person name="Demirev P."/>
            <person name="Lindquist J."/>
            <person name="Liem A."/>
            <person name="Fochler E."/>
            <person name="Read T.D."/>
            <person name="Tapia R."/>
            <person name="Johnson S."/>
            <person name="Bishop-Lilly K.A."/>
            <person name="Detter C."/>
            <person name="Han C."/>
            <person name="Sozhamannan S."/>
            <person name="Rosenzweig C.N."/>
            <person name="Skowronski E.W."/>
        </authorList>
    </citation>
    <scope>NUCLEOTIDE SEQUENCE [LARGE SCALE GENOMIC DNA]</scope>
    <source>
        <strain evidence="3 4">MLST1</strain>
    </source>
</reference>
<dbReference type="EMBL" id="PIPL01000001">
    <property type="protein sequence ID" value="RUO26543.1"/>
    <property type="molecule type" value="Genomic_DNA"/>
</dbReference>
<dbReference type="PANTHER" id="PTHR30537:SF5">
    <property type="entry name" value="HTH-TYPE TRANSCRIPTIONAL ACTIVATOR TTDR-RELATED"/>
    <property type="match status" value="1"/>
</dbReference>
<comment type="similarity">
    <text evidence="1">Belongs to the LysR transcriptional regulatory family.</text>
</comment>
<accession>A0A432W8R7</accession>
<sequence length="110" mass="12300">MGGRLDPAAQQDRAHWHFVEQGSDLHIPVSGRLKVNSSQALVNALRQGVGIGMVPRYQVARDLQAGTMTELLTDFMPPPSPVYLVYPHRRHMNAAVKSTLDFFHQNIENP</sequence>
<dbReference type="GO" id="GO:0006351">
    <property type="term" value="P:DNA-templated transcription"/>
    <property type="evidence" value="ECO:0007669"/>
    <property type="project" value="TreeGrafter"/>
</dbReference>
<evidence type="ECO:0000313" key="3">
    <source>
        <dbReference type="EMBL" id="RUO26543.1"/>
    </source>
</evidence>
<dbReference type="InterPro" id="IPR005119">
    <property type="entry name" value="LysR_subst-bd"/>
</dbReference>
<feature type="domain" description="LysR substrate-binding" evidence="2">
    <location>
        <begin position="12"/>
        <end position="106"/>
    </location>
</feature>
<evidence type="ECO:0000259" key="2">
    <source>
        <dbReference type="Pfam" id="PF03466"/>
    </source>
</evidence>
<dbReference type="InterPro" id="IPR058163">
    <property type="entry name" value="LysR-type_TF_proteobact-type"/>
</dbReference>
<dbReference type="PANTHER" id="PTHR30537">
    <property type="entry name" value="HTH-TYPE TRANSCRIPTIONAL REGULATOR"/>
    <property type="match status" value="1"/>
</dbReference>
<dbReference type="RefSeq" id="WP_126803353.1">
    <property type="nucleotide sequence ID" value="NZ_PIPL01000001.1"/>
</dbReference>
<organism evidence="3 4">
    <name type="scientific">Aliidiomarina minuta</name>
    <dbReference type="NCBI Taxonomy" id="880057"/>
    <lineage>
        <taxon>Bacteria</taxon>
        <taxon>Pseudomonadati</taxon>
        <taxon>Pseudomonadota</taxon>
        <taxon>Gammaproteobacteria</taxon>
        <taxon>Alteromonadales</taxon>
        <taxon>Idiomarinaceae</taxon>
        <taxon>Aliidiomarina</taxon>
    </lineage>
</organism>
<dbReference type="SUPFAM" id="SSF53850">
    <property type="entry name" value="Periplasmic binding protein-like II"/>
    <property type="match status" value="1"/>
</dbReference>
<dbReference type="OrthoDB" id="9786526at2"/>
<name>A0A432W8R7_9GAMM</name>
<dbReference type="Gene3D" id="3.40.190.290">
    <property type="match status" value="1"/>
</dbReference>
<evidence type="ECO:0000256" key="1">
    <source>
        <dbReference type="ARBA" id="ARBA00009437"/>
    </source>
</evidence>
<dbReference type="AlphaFoldDB" id="A0A432W8R7"/>
<keyword evidence="4" id="KW-1185">Reference proteome</keyword>
<dbReference type="GO" id="GO:0043565">
    <property type="term" value="F:sequence-specific DNA binding"/>
    <property type="evidence" value="ECO:0007669"/>
    <property type="project" value="TreeGrafter"/>
</dbReference>
<dbReference type="Proteomes" id="UP000288293">
    <property type="component" value="Unassembled WGS sequence"/>
</dbReference>
<gene>
    <name evidence="3" type="ORF">CWE09_07495</name>
</gene>
<comment type="caution">
    <text evidence="3">The sequence shown here is derived from an EMBL/GenBank/DDBJ whole genome shotgun (WGS) entry which is preliminary data.</text>
</comment>
<proteinExistence type="inferred from homology"/>
<protein>
    <recommendedName>
        <fullName evidence="2">LysR substrate-binding domain-containing protein</fullName>
    </recommendedName>
</protein>
<dbReference type="Pfam" id="PF03466">
    <property type="entry name" value="LysR_substrate"/>
    <property type="match status" value="1"/>
</dbReference>
<dbReference type="GO" id="GO:0003700">
    <property type="term" value="F:DNA-binding transcription factor activity"/>
    <property type="evidence" value="ECO:0007669"/>
    <property type="project" value="TreeGrafter"/>
</dbReference>